<protein>
    <recommendedName>
        <fullName evidence="7">Protein arginine methyltransferase NDUFAF7</fullName>
        <ecNumber evidence="7">2.1.1.320</ecNumber>
    </recommendedName>
</protein>
<dbReference type="GO" id="GO:0005739">
    <property type="term" value="C:mitochondrion"/>
    <property type="evidence" value="ECO:0007669"/>
    <property type="project" value="UniProtKB-SubCell"/>
</dbReference>
<evidence type="ECO:0000313" key="8">
    <source>
        <dbReference type="EMBL" id="OMH82300.1"/>
    </source>
</evidence>
<dbReference type="PANTHER" id="PTHR12049">
    <property type="entry name" value="PROTEIN ARGININE METHYLTRANSFERASE NDUFAF7, MITOCHONDRIAL"/>
    <property type="match status" value="1"/>
</dbReference>
<evidence type="ECO:0000256" key="5">
    <source>
        <dbReference type="ARBA" id="ARBA00023128"/>
    </source>
</evidence>
<dbReference type="GO" id="GO:0032981">
    <property type="term" value="P:mitochondrial respiratory chain complex I assembly"/>
    <property type="evidence" value="ECO:0007669"/>
    <property type="project" value="TreeGrafter"/>
</dbReference>
<dbReference type="PANTHER" id="PTHR12049:SF7">
    <property type="entry name" value="PROTEIN ARGININE METHYLTRANSFERASE NDUFAF7, MITOCHONDRIAL"/>
    <property type="match status" value="1"/>
</dbReference>
<gene>
    <name evidence="9" type="ORF">AX774_g3275</name>
    <name evidence="8" type="ORF">AX774_g4227</name>
</gene>
<keyword evidence="3 7" id="KW-0489">Methyltransferase</keyword>
<dbReference type="EC" id="2.1.1.320" evidence="7"/>
<evidence type="ECO:0000313" key="9">
    <source>
        <dbReference type="EMBL" id="OMH83224.1"/>
    </source>
</evidence>
<comment type="function">
    <text evidence="7">Arginine methyltransferase involved in the assembly or stability of mitochondrial NADH:ubiquinone oxidoreductase complex (complex I).</text>
</comment>
<name>A0A1R1PMV1_ZANCU</name>
<dbReference type="AlphaFoldDB" id="A0A1R1PMV1"/>
<dbReference type="OrthoDB" id="5595109at2759"/>
<dbReference type="GO" id="GO:0032259">
    <property type="term" value="P:methylation"/>
    <property type="evidence" value="ECO:0007669"/>
    <property type="project" value="UniProtKB-KW"/>
</dbReference>
<organism evidence="8 10">
    <name type="scientific">Zancudomyces culisetae</name>
    <name type="common">Gut fungus</name>
    <name type="synonym">Smittium culisetae</name>
    <dbReference type="NCBI Taxonomy" id="1213189"/>
    <lineage>
        <taxon>Eukaryota</taxon>
        <taxon>Fungi</taxon>
        <taxon>Fungi incertae sedis</taxon>
        <taxon>Zoopagomycota</taxon>
        <taxon>Kickxellomycotina</taxon>
        <taxon>Harpellomycetes</taxon>
        <taxon>Harpellales</taxon>
        <taxon>Legeriomycetaceae</taxon>
        <taxon>Zancudomyces</taxon>
    </lineage>
</organism>
<dbReference type="Gene3D" id="3.40.50.12710">
    <property type="match status" value="1"/>
</dbReference>
<dbReference type="InterPro" id="IPR003788">
    <property type="entry name" value="NDUFAF7"/>
</dbReference>
<keyword evidence="10" id="KW-1185">Reference proteome</keyword>
<dbReference type="EMBL" id="LSSK01000697">
    <property type="protein sequence ID" value="OMH82300.1"/>
    <property type="molecule type" value="Genomic_DNA"/>
</dbReference>
<proteinExistence type="inferred from homology"/>
<evidence type="ECO:0000313" key="10">
    <source>
        <dbReference type="Proteomes" id="UP000188320"/>
    </source>
</evidence>
<dbReference type="SUPFAM" id="SSF53335">
    <property type="entry name" value="S-adenosyl-L-methionine-dependent methyltransferases"/>
    <property type="match status" value="1"/>
</dbReference>
<comment type="caution">
    <text evidence="8">The sequence shown here is derived from an EMBL/GenBank/DDBJ whole genome shotgun (WGS) entry which is preliminary data.</text>
</comment>
<dbReference type="InterPro" id="IPR029063">
    <property type="entry name" value="SAM-dependent_MTases_sf"/>
</dbReference>
<keyword evidence="4 7" id="KW-0808">Transferase</keyword>
<reference evidence="10" key="2">
    <citation type="submission" date="2017-01" db="EMBL/GenBank/DDBJ databases">
        <authorList>
            <person name="Wang Y."/>
            <person name="White M."/>
            <person name="Kvist S."/>
            <person name="Moncalvo J.-M."/>
        </authorList>
    </citation>
    <scope>NUCLEOTIDE SEQUENCE [LARGE SCALE GENOMIC DNA]</scope>
    <source>
        <strain evidence="10">COL-18-3</strain>
    </source>
</reference>
<dbReference type="GO" id="GO:0035243">
    <property type="term" value="F:protein-arginine omega-N symmetric methyltransferase activity"/>
    <property type="evidence" value="ECO:0007669"/>
    <property type="project" value="UniProtKB-EC"/>
</dbReference>
<evidence type="ECO:0000256" key="7">
    <source>
        <dbReference type="RuleBase" id="RU364114"/>
    </source>
</evidence>
<evidence type="ECO:0000256" key="1">
    <source>
        <dbReference type="ARBA" id="ARBA00004173"/>
    </source>
</evidence>
<comment type="subcellular location">
    <subcellularLocation>
        <location evidence="1 7">Mitochondrion</location>
    </subcellularLocation>
</comment>
<comment type="similarity">
    <text evidence="2 7">Belongs to the NDUFAF7 family.</text>
</comment>
<keyword evidence="8" id="KW-0830">Ubiquinone</keyword>
<dbReference type="EMBL" id="LSSK01000475">
    <property type="protein sequence ID" value="OMH83224.1"/>
    <property type="molecule type" value="Genomic_DNA"/>
</dbReference>
<evidence type="ECO:0000256" key="4">
    <source>
        <dbReference type="ARBA" id="ARBA00022679"/>
    </source>
</evidence>
<sequence length="395" mass="44274">MKLALTSPVGGYYTSKSGEQVFGSTGDFVTSPEISQMFGEIVMIWYIALWEMMKCPGNIEIVELGPGKGTLMSDMLRTAKRFKRFGDKIKKVHMIEASEELKNNQKVKLLAGDHTTNTSKYGDYEINWYSNIDELQLSEGSTAFFIAHEFFDALPIHRFELTSSGWAEIMVDINSNKEAKDSNIVDVNRLDSVVTTYSASDLSKKAAQDKADDMEFRFVKTKNPTLNSTAYLTDSIYKTKFEVGDSIEVSPESASTAQKIAKLIDSHNGAGLVIDYGQDWTQGSTFRGISNHRFVHPLSNPGKIDLTADVDFLYLRKNIAPFAKTFGPIEQQEFLHSMGIQERLKQLVQLAANDEKLQHSLVESYKRLTGSMAMGKIYKFMAIVNKNVAEKPVPF</sequence>
<keyword evidence="5 7" id="KW-0496">Mitochondrion</keyword>
<evidence type="ECO:0000256" key="6">
    <source>
        <dbReference type="ARBA" id="ARBA00048612"/>
    </source>
</evidence>
<evidence type="ECO:0000256" key="2">
    <source>
        <dbReference type="ARBA" id="ARBA00005891"/>
    </source>
</evidence>
<dbReference type="Proteomes" id="UP000188320">
    <property type="component" value="Unassembled WGS sequence"/>
</dbReference>
<accession>A0A1R1PMV1</accession>
<dbReference type="InterPro" id="IPR038375">
    <property type="entry name" value="NDUFAF7_sf"/>
</dbReference>
<comment type="catalytic activity">
    <reaction evidence="6 7">
        <text>L-arginyl-[protein] + 2 S-adenosyl-L-methionine = N(omega),N(omega)'-dimethyl-L-arginyl-[protein] + 2 S-adenosyl-L-homocysteine + 2 H(+)</text>
        <dbReference type="Rhea" id="RHEA:48108"/>
        <dbReference type="Rhea" id="RHEA-COMP:10532"/>
        <dbReference type="Rhea" id="RHEA-COMP:11992"/>
        <dbReference type="ChEBI" id="CHEBI:15378"/>
        <dbReference type="ChEBI" id="CHEBI:29965"/>
        <dbReference type="ChEBI" id="CHEBI:57856"/>
        <dbReference type="ChEBI" id="CHEBI:59789"/>
        <dbReference type="ChEBI" id="CHEBI:88221"/>
        <dbReference type="EC" id="2.1.1.320"/>
    </reaction>
</comment>
<evidence type="ECO:0000256" key="3">
    <source>
        <dbReference type="ARBA" id="ARBA00022603"/>
    </source>
</evidence>
<dbReference type="Pfam" id="PF02636">
    <property type="entry name" value="Methyltransf_28"/>
    <property type="match status" value="1"/>
</dbReference>
<reference evidence="8" key="1">
    <citation type="submission" date="2017-01" db="EMBL/GenBank/DDBJ databases">
        <authorList>
            <person name="Mah S.A."/>
            <person name="Swanson W.J."/>
            <person name="Moy G.W."/>
            <person name="Vacquier V.D."/>
        </authorList>
    </citation>
    <scope>NUCLEOTIDE SEQUENCE [LARGE SCALE GENOMIC DNA]</scope>
    <source>
        <strain evidence="8">COL-18-3</strain>
    </source>
</reference>